<reference evidence="10" key="1">
    <citation type="submission" date="2022-06" db="EMBL/GenBank/DDBJ databases">
        <title>Physiological and biochemical characterization and genomic elucidation of a strain of the genus Ensifer adhaerens M8 that combines arsenic oxidation and chromium reduction.</title>
        <authorList>
            <person name="Li X."/>
            <person name="Yu c."/>
        </authorList>
    </citation>
    <scope>NUCLEOTIDE SEQUENCE</scope>
    <source>
        <strain evidence="10">M8</strain>
    </source>
</reference>
<evidence type="ECO:0000256" key="1">
    <source>
        <dbReference type="ARBA" id="ARBA00022490"/>
    </source>
</evidence>
<comment type="cofactor">
    <cofactor evidence="8">
        <name>Mg(2+)</name>
        <dbReference type="ChEBI" id="CHEBI:18420"/>
    </cofactor>
</comment>
<dbReference type="InterPro" id="IPR029044">
    <property type="entry name" value="Nucleotide-diphossugar_trans"/>
</dbReference>
<keyword evidence="1 8" id="KW-0963">Cytoplasm</keyword>
<dbReference type="InterPro" id="IPR013482">
    <property type="entry name" value="Molybde_CF_guanTrfase"/>
</dbReference>
<dbReference type="HAMAP" id="MF_00316">
    <property type="entry name" value="MobA"/>
    <property type="match status" value="1"/>
</dbReference>
<dbReference type="Pfam" id="PF12804">
    <property type="entry name" value="NTP_transf_3"/>
    <property type="match status" value="1"/>
</dbReference>
<keyword evidence="2 8" id="KW-0808">Transferase</keyword>
<dbReference type="EMBL" id="CP098807">
    <property type="protein sequence ID" value="USJ24978.1"/>
    <property type="molecule type" value="Genomic_DNA"/>
</dbReference>
<evidence type="ECO:0000256" key="2">
    <source>
        <dbReference type="ARBA" id="ARBA00022679"/>
    </source>
</evidence>
<dbReference type="GO" id="GO:1902758">
    <property type="term" value="P:bis(molybdopterin guanine dinucleotide)molybdenum biosynthetic process"/>
    <property type="evidence" value="ECO:0007669"/>
    <property type="project" value="TreeGrafter"/>
</dbReference>
<evidence type="ECO:0000256" key="7">
    <source>
        <dbReference type="ARBA" id="ARBA00023150"/>
    </source>
</evidence>
<dbReference type="GO" id="GO:0061603">
    <property type="term" value="F:molybdenum cofactor guanylyltransferase activity"/>
    <property type="evidence" value="ECO:0007669"/>
    <property type="project" value="UniProtKB-EC"/>
</dbReference>
<comment type="function">
    <text evidence="8">Transfers a GMP moiety from GTP to Mo-molybdopterin (Mo-MPT) cofactor (Moco or molybdenum cofactor) to form Mo-molybdopterin guanine dinucleotide (Mo-MGD) cofactor.</text>
</comment>
<dbReference type="RefSeq" id="WP_090293918.1">
    <property type="nucleotide sequence ID" value="NZ_CAXURO020000001.1"/>
</dbReference>
<dbReference type="AlphaFoldDB" id="A0A9Q8Y9Z9"/>
<feature type="binding site" evidence="8">
    <location>
        <position position="77"/>
    </location>
    <ligand>
        <name>GTP</name>
        <dbReference type="ChEBI" id="CHEBI:37565"/>
    </ligand>
</feature>
<keyword evidence="10" id="KW-0548">Nucleotidyltransferase</keyword>
<dbReference type="NCBIfam" id="TIGR02665">
    <property type="entry name" value="molyb_mobA"/>
    <property type="match status" value="1"/>
</dbReference>
<evidence type="ECO:0000256" key="3">
    <source>
        <dbReference type="ARBA" id="ARBA00022723"/>
    </source>
</evidence>
<dbReference type="PANTHER" id="PTHR19136">
    <property type="entry name" value="MOLYBDENUM COFACTOR GUANYLYLTRANSFERASE"/>
    <property type="match status" value="1"/>
</dbReference>
<accession>A0A9Q8Y9Z9</accession>
<evidence type="ECO:0000313" key="10">
    <source>
        <dbReference type="EMBL" id="USJ24978.1"/>
    </source>
</evidence>
<comment type="catalytic activity">
    <reaction evidence="8">
        <text>Mo-molybdopterin + GTP + H(+) = Mo-molybdopterin guanine dinucleotide + diphosphate</text>
        <dbReference type="Rhea" id="RHEA:34243"/>
        <dbReference type="ChEBI" id="CHEBI:15378"/>
        <dbReference type="ChEBI" id="CHEBI:33019"/>
        <dbReference type="ChEBI" id="CHEBI:37565"/>
        <dbReference type="ChEBI" id="CHEBI:71302"/>
        <dbReference type="ChEBI" id="CHEBI:71310"/>
        <dbReference type="EC" id="2.7.7.77"/>
    </reaction>
</comment>
<dbReference type="SUPFAM" id="SSF53448">
    <property type="entry name" value="Nucleotide-diphospho-sugar transferases"/>
    <property type="match status" value="1"/>
</dbReference>
<evidence type="ECO:0000256" key="4">
    <source>
        <dbReference type="ARBA" id="ARBA00022741"/>
    </source>
</evidence>
<feature type="binding site" evidence="8">
    <location>
        <begin position="19"/>
        <end position="21"/>
    </location>
    <ligand>
        <name>GTP</name>
        <dbReference type="ChEBI" id="CHEBI:37565"/>
    </ligand>
</feature>
<keyword evidence="5 8" id="KW-0460">Magnesium</keyword>
<gene>
    <name evidence="8 10" type="primary">mobA</name>
    <name evidence="10" type="ORF">NE863_08445</name>
</gene>
<comment type="subcellular location">
    <subcellularLocation>
        <location evidence="8">Cytoplasm</location>
    </subcellularLocation>
</comment>
<dbReference type="OrthoDB" id="9788394at2"/>
<feature type="domain" description="MobA-like NTP transferase" evidence="9">
    <location>
        <begin position="16"/>
        <end position="177"/>
    </location>
</feature>
<comment type="subunit">
    <text evidence="8">Monomer.</text>
</comment>
<dbReference type="GO" id="GO:0005737">
    <property type="term" value="C:cytoplasm"/>
    <property type="evidence" value="ECO:0007669"/>
    <property type="project" value="UniProtKB-SubCell"/>
</dbReference>
<keyword evidence="7 8" id="KW-0501">Molybdenum cofactor biosynthesis</keyword>
<protein>
    <recommendedName>
        <fullName evidence="8">Molybdenum cofactor guanylyltransferase</fullName>
        <shortName evidence="8">MoCo guanylyltransferase</shortName>
        <ecNumber evidence="8">2.7.7.77</ecNumber>
    </recommendedName>
    <alternativeName>
        <fullName evidence="8">GTP:molybdopterin guanylyltransferase</fullName>
    </alternativeName>
    <alternativeName>
        <fullName evidence="8">Mo-MPT guanylyltransferase</fullName>
    </alternativeName>
    <alternativeName>
        <fullName evidence="8">Molybdopterin guanylyltransferase</fullName>
    </alternativeName>
    <alternativeName>
        <fullName evidence="8">Molybdopterin-guanine dinucleotide synthase</fullName>
        <shortName evidence="8">MGD synthase</shortName>
    </alternativeName>
</protein>
<name>A0A9Q8Y9Z9_ENSAD</name>
<dbReference type="Proteomes" id="UP001055460">
    <property type="component" value="Chromosome"/>
</dbReference>
<sequence length="221" mass="23728">MPESRPSPLISASLPAVVLGGGLSRRMGSPKFGLQLGGQTMLTRIVARLRPQVTSVAVNLNVDPAGAIDRGVLVIADTVPGFLGPLAGVLTAMRHVAATNPAASHVVVVPTDTPFFPDDLVTRMVAGLTEHQQIAVAASNAQMHPLFGLWPVALADELETFLTSDPKRRVRAFIERHPSVTVDFPLIATAEGAFDPFFNVNTPEDLTDAEQWLRFFEDDKT</sequence>
<feature type="binding site" evidence="8">
    <location>
        <position position="112"/>
    </location>
    <ligand>
        <name>GTP</name>
        <dbReference type="ChEBI" id="CHEBI:37565"/>
    </ligand>
</feature>
<dbReference type="GO" id="GO:0005525">
    <property type="term" value="F:GTP binding"/>
    <property type="evidence" value="ECO:0007669"/>
    <property type="project" value="UniProtKB-UniRule"/>
</dbReference>
<dbReference type="PANTHER" id="PTHR19136:SF81">
    <property type="entry name" value="MOLYBDENUM COFACTOR GUANYLYLTRANSFERASE"/>
    <property type="match status" value="1"/>
</dbReference>
<feature type="binding site" evidence="8">
    <location>
        <position position="112"/>
    </location>
    <ligand>
        <name>Mg(2+)</name>
        <dbReference type="ChEBI" id="CHEBI:18420"/>
    </ligand>
</feature>
<proteinExistence type="inferred from homology"/>
<dbReference type="Gene3D" id="3.90.550.10">
    <property type="entry name" value="Spore Coat Polysaccharide Biosynthesis Protein SpsA, Chain A"/>
    <property type="match status" value="1"/>
</dbReference>
<dbReference type="InterPro" id="IPR025877">
    <property type="entry name" value="MobA-like_NTP_Trfase"/>
</dbReference>
<feature type="binding site" evidence="8">
    <location>
        <position position="59"/>
    </location>
    <ligand>
        <name>GTP</name>
        <dbReference type="ChEBI" id="CHEBI:37565"/>
    </ligand>
</feature>
<keyword evidence="4 8" id="KW-0547">Nucleotide-binding</keyword>
<feature type="binding site" evidence="8">
    <location>
        <position position="31"/>
    </location>
    <ligand>
        <name>GTP</name>
        <dbReference type="ChEBI" id="CHEBI:37565"/>
    </ligand>
</feature>
<organism evidence="10 11">
    <name type="scientific">Ensifer adhaerens</name>
    <name type="common">Sinorhizobium morelense</name>
    <dbReference type="NCBI Taxonomy" id="106592"/>
    <lineage>
        <taxon>Bacteria</taxon>
        <taxon>Pseudomonadati</taxon>
        <taxon>Pseudomonadota</taxon>
        <taxon>Alphaproteobacteria</taxon>
        <taxon>Hyphomicrobiales</taxon>
        <taxon>Rhizobiaceae</taxon>
        <taxon>Sinorhizobium/Ensifer group</taxon>
        <taxon>Ensifer</taxon>
    </lineage>
</organism>
<evidence type="ECO:0000256" key="6">
    <source>
        <dbReference type="ARBA" id="ARBA00023134"/>
    </source>
</evidence>
<dbReference type="CDD" id="cd02503">
    <property type="entry name" value="MobA"/>
    <property type="match status" value="1"/>
</dbReference>
<comment type="similarity">
    <text evidence="8">Belongs to the MobA family.</text>
</comment>
<dbReference type="EC" id="2.7.7.77" evidence="8"/>
<keyword evidence="3 8" id="KW-0479">Metal-binding</keyword>
<keyword evidence="6 8" id="KW-0342">GTP-binding</keyword>
<dbReference type="GO" id="GO:0046872">
    <property type="term" value="F:metal ion binding"/>
    <property type="evidence" value="ECO:0007669"/>
    <property type="project" value="UniProtKB-KW"/>
</dbReference>
<evidence type="ECO:0000259" key="9">
    <source>
        <dbReference type="Pfam" id="PF12804"/>
    </source>
</evidence>
<evidence type="ECO:0000256" key="8">
    <source>
        <dbReference type="HAMAP-Rule" id="MF_00316"/>
    </source>
</evidence>
<evidence type="ECO:0000313" key="11">
    <source>
        <dbReference type="Proteomes" id="UP001055460"/>
    </source>
</evidence>
<evidence type="ECO:0000256" key="5">
    <source>
        <dbReference type="ARBA" id="ARBA00022842"/>
    </source>
</evidence>
<comment type="domain">
    <text evidence="8">The N-terminal domain determines nucleotide recognition and specific binding, while the C-terminal domain determines the specific binding to the target protein.</text>
</comment>